<evidence type="ECO:0000259" key="3">
    <source>
        <dbReference type="PROSITE" id="PS51371"/>
    </source>
</evidence>
<feature type="transmembrane region" description="Helical" evidence="2">
    <location>
        <begin position="20"/>
        <end position="40"/>
    </location>
</feature>
<organism evidence="4 5">
    <name type="scientific">Verticiella sediminum</name>
    <dbReference type="NCBI Taxonomy" id="1247510"/>
    <lineage>
        <taxon>Bacteria</taxon>
        <taxon>Pseudomonadati</taxon>
        <taxon>Pseudomonadota</taxon>
        <taxon>Betaproteobacteria</taxon>
        <taxon>Burkholderiales</taxon>
        <taxon>Alcaligenaceae</taxon>
        <taxon>Verticiella</taxon>
    </lineage>
</organism>
<name>A0A556AC63_9BURK</name>
<keyword evidence="5" id="KW-1185">Reference proteome</keyword>
<feature type="domain" description="CBS" evidence="3">
    <location>
        <begin position="241"/>
        <end position="297"/>
    </location>
</feature>
<accession>A0A556AC63</accession>
<keyword evidence="1" id="KW-0129">CBS domain</keyword>
<feature type="transmembrane region" description="Helical" evidence="2">
    <location>
        <begin position="80"/>
        <end position="109"/>
    </location>
</feature>
<keyword evidence="2" id="KW-0812">Transmembrane</keyword>
<dbReference type="PROSITE" id="PS51371">
    <property type="entry name" value="CBS"/>
    <property type="match status" value="1"/>
</dbReference>
<protein>
    <submittedName>
        <fullName evidence="4">HPP family protein</fullName>
    </submittedName>
</protein>
<feature type="transmembrane region" description="Helical" evidence="2">
    <location>
        <begin position="139"/>
        <end position="160"/>
    </location>
</feature>
<dbReference type="Pfam" id="PF00571">
    <property type="entry name" value="CBS"/>
    <property type="match status" value="2"/>
</dbReference>
<sequence length="362" mass="38105">MMARVFVPILAGATLRERSIACLGALLCVCLTAWLCGHMLGDGLRVSMLTASLGASALLLVTVPASPLAQPWPIIGGNTLSAVTGLAVGAVVHDPVLASGIAVASAIAVMSLTRSLHPPGGATALSAALGGSAVDSWGLLYPLVPVAINGCVLVCLGVLFHRLRKHAYPHVAPPPPANMHATSDLPPMLRVGFREEDISTALERLNETFDIDRDDLARLLREIELRAMVRTHATLSCGDIMSRDVVSVGPATSREHAHRLLLRHNLRLLPVLDEAHRLLGTVGLRELAASEGEIISTLSEARTTRPQSAALELLPVLTDGRTHAVVVLDDEARVVGIISQTDLLGVLGRMAGSYPACSRGMV</sequence>
<dbReference type="InterPro" id="IPR007065">
    <property type="entry name" value="HPP"/>
</dbReference>
<dbReference type="Proteomes" id="UP000318405">
    <property type="component" value="Unassembled WGS sequence"/>
</dbReference>
<dbReference type="SUPFAM" id="SSF54631">
    <property type="entry name" value="CBS-domain pair"/>
    <property type="match status" value="1"/>
</dbReference>
<dbReference type="PANTHER" id="PTHR33741:SF5">
    <property type="entry name" value="TRANSMEMBRANE PROTEIN DDB_G0269096-RELATED"/>
    <property type="match status" value="1"/>
</dbReference>
<comment type="caution">
    <text evidence="4">The sequence shown here is derived from an EMBL/GenBank/DDBJ whole genome shotgun (WGS) entry which is preliminary data.</text>
</comment>
<gene>
    <name evidence="4" type="ORF">FOZ76_21960</name>
</gene>
<dbReference type="OrthoDB" id="9811720at2"/>
<dbReference type="InterPro" id="IPR058581">
    <property type="entry name" value="TM_HPP"/>
</dbReference>
<keyword evidence="2" id="KW-0472">Membrane</keyword>
<evidence type="ECO:0000256" key="2">
    <source>
        <dbReference type="SAM" id="Phobius"/>
    </source>
</evidence>
<dbReference type="AlphaFoldDB" id="A0A556AC63"/>
<dbReference type="InterPro" id="IPR046342">
    <property type="entry name" value="CBS_dom_sf"/>
</dbReference>
<dbReference type="InterPro" id="IPR000644">
    <property type="entry name" value="CBS_dom"/>
</dbReference>
<dbReference type="Pfam" id="PF04982">
    <property type="entry name" value="TM_HPP"/>
    <property type="match status" value="1"/>
</dbReference>
<reference evidence="4 5" key="1">
    <citation type="submission" date="2019-07" db="EMBL/GenBank/DDBJ databases">
        <title>Qingshengfaniella alkalisoli gen. nov., sp. nov., isolated from saline soil.</title>
        <authorList>
            <person name="Xu L."/>
            <person name="Huang X.-X."/>
            <person name="Sun J.-Q."/>
        </authorList>
    </citation>
    <scope>NUCLEOTIDE SEQUENCE [LARGE SCALE GENOMIC DNA]</scope>
    <source>
        <strain evidence="4 5">DSM 27279</strain>
    </source>
</reference>
<dbReference type="Gene3D" id="3.10.580.10">
    <property type="entry name" value="CBS-domain"/>
    <property type="match status" value="2"/>
</dbReference>
<dbReference type="RefSeq" id="WP_143950396.1">
    <property type="nucleotide sequence ID" value="NZ_BAABMB010000003.1"/>
</dbReference>
<keyword evidence="2" id="KW-1133">Transmembrane helix</keyword>
<proteinExistence type="predicted"/>
<evidence type="ECO:0000313" key="5">
    <source>
        <dbReference type="Proteomes" id="UP000318405"/>
    </source>
</evidence>
<dbReference type="SMART" id="SM00116">
    <property type="entry name" value="CBS"/>
    <property type="match status" value="2"/>
</dbReference>
<evidence type="ECO:0000313" key="4">
    <source>
        <dbReference type="EMBL" id="TSH90479.1"/>
    </source>
</evidence>
<dbReference type="PANTHER" id="PTHR33741">
    <property type="entry name" value="TRANSMEMBRANE PROTEIN DDB_G0269096-RELATED"/>
    <property type="match status" value="1"/>
</dbReference>
<dbReference type="EMBL" id="VLTJ01000039">
    <property type="protein sequence ID" value="TSH90479.1"/>
    <property type="molecule type" value="Genomic_DNA"/>
</dbReference>
<evidence type="ECO:0000256" key="1">
    <source>
        <dbReference type="PROSITE-ProRule" id="PRU00703"/>
    </source>
</evidence>